<gene>
    <name evidence="2" type="ORF">H9698_02345</name>
</gene>
<keyword evidence="1" id="KW-0732">Signal</keyword>
<dbReference type="AlphaFoldDB" id="A0A9D2TJR3"/>
<name>A0A9D2TJR3_9FIRM</name>
<dbReference type="SUPFAM" id="SSF69304">
    <property type="entry name" value="Tricorn protease N-terminal domain"/>
    <property type="match status" value="1"/>
</dbReference>
<accession>A0A9D2TJR3</accession>
<dbReference type="PROSITE" id="PS51257">
    <property type="entry name" value="PROKAR_LIPOPROTEIN"/>
    <property type="match status" value="1"/>
</dbReference>
<dbReference type="EMBL" id="DWWA01000015">
    <property type="protein sequence ID" value="HJC71621.1"/>
    <property type="molecule type" value="Genomic_DNA"/>
</dbReference>
<feature type="signal peptide" evidence="1">
    <location>
        <begin position="1"/>
        <end position="25"/>
    </location>
</feature>
<evidence type="ECO:0000313" key="3">
    <source>
        <dbReference type="Proteomes" id="UP000823918"/>
    </source>
</evidence>
<protein>
    <recommendedName>
        <fullName evidence="4">Lipoprotein</fullName>
    </recommendedName>
</protein>
<feature type="chain" id="PRO_5038461506" description="Lipoprotein" evidence="1">
    <location>
        <begin position="26"/>
        <end position="422"/>
    </location>
</feature>
<evidence type="ECO:0000313" key="2">
    <source>
        <dbReference type="EMBL" id="HJC71621.1"/>
    </source>
</evidence>
<evidence type="ECO:0008006" key="4">
    <source>
        <dbReference type="Google" id="ProtNLM"/>
    </source>
</evidence>
<reference evidence="2" key="1">
    <citation type="journal article" date="2021" name="PeerJ">
        <title>Extensive microbial diversity within the chicken gut microbiome revealed by metagenomics and culture.</title>
        <authorList>
            <person name="Gilroy R."/>
            <person name="Ravi A."/>
            <person name="Getino M."/>
            <person name="Pursley I."/>
            <person name="Horton D.L."/>
            <person name="Alikhan N.F."/>
            <person name="Baker D."/>
            <person name="Gharbi K."/>
            <person name="Hall N."/>
            <person name="Watson M."/>
            <person name="Adriaenssens E.M."/>
            <person name="Foster-Nyarko E."/>
            <person name="Jarju S."/>
            <person name="Secka A."/>
            <person name="Antonio M."/>
            <person name="Oren A."/>
            <person name="Chaudhuri R.R."/>
            <person name="La Ragione R."/>
            <person name="Hildebrand F."/>
            <person name="Pallen M.J."/>
        </authorList>
    </citation>
    <scope>NUCLEOTIDE SEQUENCE</scope>
    <source>
        <strain evidence="2">5933</strain>
    </source>
</reference>
<proteinExistence type="predicted"/>
<dbReference type="Proteomes" id="UP000823918">
    <property type="component" value="Unassembled WGS sequence"/>
</dbReference>
<organism evidence="2 3">
    <name type="scientific">Candidatus Ruthenibacterium merdavium</name>
    <dbReference type="NCBI Taxonomy" id="2838752"/>
    <lineage>
        <taxon>Bacteria</taxon>
        <taxon>Bacillati</taxon>
        <taxon>Bacillota</taxon>
        <taxon>Clostridia</taxon>
        <taxon>Eubacteriales</taxon>
        <taxon>Oscillospiraceae</taxon>
        <taxon>Ruthenibacterium</taxon>
    </lineage>
</organism>
<reference evidence="2" key="2">
    <citation type="submission" date="2021-04" db="EMBL/GenBank/DDBJ databases">
        <authorList>
            <person name="Gilroy R."/>
        </authorList>
    </citation>
    <scope>NUCLEOTIDE SEQUENCE</scope>
    <source>
        <strain evidence="2">5933</strain>
    </source>
</reference>
<comment type="caution">
    <text evidence="2">The sequence shown here is derived from an EMBL/GenBank/DDBJ whole genome shotgun (WGS) entry which is preliminary data.</text>
</comment>
<evidence type="ECO:0000256" key="1">
    <source>
        <dbReference type="SAM" id="SignalP"/>
    </source>
</evidence>
<sequence>MKRYKAMTMLCLLFGLLLCACGAPAEPAASESEPAASQSEAAEEISLTPVTPFGVSGSKASAKEGFYRFSTNPQAGGNIIYTDYSTKTTVYLCNRPECRHNDETCPSWFDLLGGDLFLDAKGEHLFCAGWVNSEQEQTQVIWKMDANGENREKLYTCAPNESLVDIIVSDGTSLYFVTGVAGKEIGKINKTLKQIDIQTGKTEDLMSYQEMEWLVGAFENELLILSSDGKSYRYDAYSPETKTARTLFVYDINAISQPSGDSIYLLEPITDGTAEVLKYNMKTGEKVSLCKEVPYFGSDTTIIENIVDGRIVIHASDTRENDPEKIKHYHYAVDCKTGEMTDLPLTYTMGEMTDFVPIIAGADEFFVVISGTETVKSIMTGTDGTPYEAEGTIFIYSLISKSDYWNGQPNYIEIDNSAIKQS</sequence>